<dbReference type="NCBIfam" id="NF004624">
    <property type="entry name" value="PRK05964.1"/>
    <property type="match status" value="1"/>
</dbReference>
<keyword evidence="5 7" id="KW-0093">Biotin biosynthesis</keyword>
<feature type="binding site" evidence="7">
    <location>
        <begin position="151"/>
        <end position="152"/>
    </location>
    <ligand>
        <name>pyridoxal 5'-phosphate</name>
        <dbReference type="ChEBI" id="CHEBI:597326"/>
    </ligand>
</feature>
<evidence type="ECO:0000256" key="5">
    <source>
        <dbReference type="ARBA" id="ARBA00022756"/>
    </source>
</evidence>
<evidence type="ECO:0000256" key="3">
    <source>
        <dbReference type="ARBA" id="ARBA00022679"/>
    </source>
</evidence>
<comment type="catalytic activity">
    <reaction evidence="7">
        <text>(8S)-8-amino-7-oxononanoate + S-adenosyl-L-methionine = S-adenosyl-4-methylsulfanyl-2-oxobutanoate + (7R,8S)-7,8-diammoniononanoate</text>
        <dbReference type="Rhea" id="RHEA:16861"/>
        <dbReference type="ChEBI" id="CHEBI:16490"/>
        <dbReference type="ChEBI" id="CHEBI:59789"/>
        <dbReference type="ChEBI" id="CHEBI:149468"/>
        <dbReference type="ChEBI" id="CHEBI:149469"/>
        <dbReference type="EC" id="2.6.1.62"/>
    </reaction>
</comment>
<comment type="similarity">
    <text evidence="7">Belongs to the class-III pyridoxal-phosphate-dependent aminotransferase family. BioA subfamily.</text>
</comment>
<keyword evidence="7" id="KW-0963">Cytoplasm</keyword>
<dbReference type="InterPro" id="IPR005815">
    <property type="entry name" value="BioA"/>
</dbReference>
<evidence type="ECO:0000313" key="9">
    <source>
        <dbReference type="Proteomes" id="UP000315460"/>
    </source>
</evidence>
<dbReference type="HAMAP" id="MF_00834">
    <property type="entry name" value="BioA"/>
    <property type="match status" value="1"/>
</dbReference>
<comment type="pathway">
    <text evidence="7">Cofactor biosynthesis; biotin biosynthesis; 7,8-diaminononanoate from 8-amino-7-oxononanoate (SAM route): step 1/1.</text>
</comment>
<feature type="binding site" evidence="7">
    <location>
        <position position="91"/>
    </location>
    <ligand>
        <name>substrate</name>
    </ligand>
</feature>
<dbReference type="InterPro" id="IPR015424">
    <property type="entry name" value="PyrdxlP-dep_Trfase"/>
</dbReference>
<feature type="binding site" evidence="7">
    <location>
        <position position="281"/>
    </location>
    <ligand>
        <name>pyridoxal 5'-phosphate</name>
        <dbReference type="ChEBI" id="CHEBI:597326"/>
    </ligand>
</feature>
<evidence type="ECO:0000256" key="2">
    <source>
        <dbReference type="ARBA" id="ARBA00022576"/>
    </source>
</evidence>
<dbReference type="EMBL" id="FXTG01000002">
    <property type="protein sequence ID" value="SMO55673.1"/>
    <property type="molecule type" value="Genomic_DNA"/>
</dbReference>
<dbReference type="PANTHER" id="PTHR42684:SF17">
    <property type="entry name" value="ADENOSYLMETHIONINE-8-AMINO-7-OXONONANOATE AMINOTRANSFERASE"/>
    <property type="match status" value="1"/>
</dbReference>
<feature type="modified residue" description="N6-(pyridoxal phosphate)lysine" evidence="7">
    <location>
        <position position="310"/>
    </location>
</feature>
<name>A0ABY1MZ90_9ACTN</name>
<dbReference type="InterPro" id="IPR015421">
    <property type="entry name" value="PyrdxlP-dep_Trfase_major"/>
</dbReference>
<dbReference type="GO" id="GO:0008483">
    <property type="term" value="F:transaminase activity"/>
    <property type="evidence" value="ECO:0007669"/>
    <property type="project" value="UniProtKB-KW"/>
</dbReference>
<reference evidence="8 9" key="1">
    <citation type="submission" date="2017-05" db="EMBL/GenBank/DDBJ databases">
        <authorList>
            <person name="Varghese N."/>
            <person name="Submissions S."/>
        </authorList>
    </citation>
    <scope>NUCLEOTIDE SEQUENCE [LARGE SCALE GENOMIC DNA]</scope>
    <source>
        <strain evidence="8 9">DSM 45139</strain>
    </source>
</reference>
<feature type="site" description="Participates in the substrate recognition with KAPA and in a stacking interaction with the adenine ring of SAM" evidence="7">
    <location>
        <position position="56"/>
    </location>
</feature>
<comment type="caution">
    <text evidence="8">The sequence shown here is derived from an EMBL/GenBank/DDBJ whole genome shotgun (WGS) entry which is preliminary data.</text>
</comment>
<dbReference type="RefSeq" id="WP_394344322.1">
    <property type="nucleotide sequence ID" value="NZ_BAAAQH010000005.1"/>
</dbReference>
<gene>
    <name evidence="7" type="primary">bioA</name>
    <name evidence="8" type="ORF">SAMN06265174_102305</name>
</gene>
<dbReference type="PROSITE" id="PS00600">
    <property type="entry name" value="AA_TRANSFER_CLASS_3"/>
    <property type="match status" value="1"/>
</dbReference>
<keyword evidence="9" id="KW-1185">Reference proteome</keyword>
<protein>
    <recommendedName>
        <fullName evidence="7">Adenosylmethionine-8-amino-7-oxononanoate aminotransferase</fullName>
        <ecNumber evidence="7">2.6.1.62</ecNumber>
    </recommendedName>
    <alternativeName>
        <fullName evidence="7">7,8-diamino-pelargonic acid aminotransferase</fullName>
        <shortName evidence="7">DAPA AT</shortName>
        <shortName evidence="7">DAPA aminotransferase</shortName>
    </alternativeName>
    <alternativeName>
        <fullName evidence="7">7,8-diaminononanoate synthase</fullName>
        <shortName evidence="7">DANS</shortName>
    </alternativeName>
    <alternativeName>
        <fullName evidence="7">Diaminopelargonic acid synthase</fullName>
    </alternativeName>
</protein>
<feature type="binding site" evidence="7">
    <location>
        <begin position="344"/>
        <end position="345"/>
    </location>
    <ligand>
        <name>pyridoxal 5'-phosphate</name>
        <dbReference type="ChEBI" id="CHEBI:597326"/>
    </ligand>
</feature>
<comment type="subunit">
    <text evidence="7">Homodimer.</text>
</comment>
<comment type="cofactor">
    <cofactor evidence="1 7">
        <name>pyridoxal 5'-phosphate</name>
        <dbReference type="ChEBI" id="CHEBI:597326"/>
    </cofactor>
</comment>
<evidence type="ECO:0000313" key="8">
    <source>
        <dbReference type="EMBL" id="SMO55673.1"/>
    </source>
</evidence>
<evidence type="ECO:0000256" key="4">
    <source>
        <dbReference type="ARBA" id="ARBA00022691"/>
    </source>
</evidence>
<comment type="subcellular location">
    <subcellularLocation>
        <location evidence="7">Cytoplasm</location>
    </subcellularLocation>
</comment>
<dbReference type="EC" id="2.6.1.62" evidence="7"/>
<dbReference type="Gene3D" id="3.40.640.10">
    <property type="entry name" value="Type I PLP-dependent aspartate aminotransferase-like (Major domain)"/>
    <property type="match status" value="1"/>
</dbReference>
<keyword evidence="6 7" id="KW-0663">Pyridoxal phosphate</keyword>
<dbReference type="CDD" id="cd00610">
    <property type="entry name" value="OAT_like"/>
    <property type="match status" value="1"/>
</dbReference>
<comment type="function">
    <text evidence="7">Catalyzes the transfer of the alpha-amino group from S-adenosyl-L-methionine (SAM) to 7-keto-8-aminopelargonic acid (KAPA) to form 7,8-diaminopelargonic acid (DAPA). It is the only aminotransferase known to utilize SAM as an amino donor.</text>
</comment>
<evidence type="ECO:0000256" key="6">
    <source>
        <dbReference type="ARBA" id="ARBA00022898"/>
    </source>
</evidence>
<evidence type="ECO:0000256" key="7">
    <source>
        <dbReference type="HAMAP-Rule" id="MF_00834"/>
    </source>
</evidence>
<dbReference type="SUPFAM" id="SSF53383">
    <property type="entry name" value="PLP-dependent transferases"/>
    <property type="match status" value="1"/>
</dbReference>
<feature type="binding site" evidence="7">
    <location>
        <position position="310"/>
    </location>
    <ligand>
        <name>substrate</name>
    </ligand>
</feature>
<dbReference type="InterPro" id="IPR049704">
    <property type="entry name" value="Aminotrans_3_PPA_site"/>
</dbReference>
<feature type="binding site" evidence="7">
    <location>
        <position position="184"/>
    </location>
    <ligand>
        <name>substrate</name>
    </ligand>
</feature>
<keyword evidence="4 7" id="KW-0949">S-adenosyl-L-methionine</keyword>
<keyword evidence="2 7" id="KW-0032">Aminotransferase</keyword>
<proteinExistence type="inferred from homology"/>
<evidence type="ECO:0000256" key="1">
    <source>
        <dbReference type="ARBA" id="ARBA00001933"/>
    </source>
</evidence>
<dbReference type="NCBIfam" id="TIGR00508">
    <property type="entry name" value="bioA"/>
    <property type="match status" value="1"/>
</dbReference>
<dbReference type="Gene3D" id="3.90.1150.10">
    <property type="entry name" value="Aspartate Aminotransferase, domain 1"/>
    <property type="match status" value="1"/>
</dbReference>
<feature type="binding site" evidence="7">
    <location>
        <position position="427"/>
    </location>
    <ligand>
        <name>substrate</name>
    </ligand>
</feature>
<organism evidence="8 9">
    <name type="scientific">Dietzia kunjamensis subsp. schimae</name>
    <dbReference type="NCBI Taxonomy" id="498198"/>
    <lineage>
        <taxon>Bacteria</taxon>
        <taxon>Bacillati</taxon>
        <taxon>Actinomycetota</taxon>
        <taxon>Actinomycetes</taxon>
        <taxon>Mycobacteriales</taxon>
        <taxon>Dietziaceae</taxon>
        <taxon>Dietzia</taxon>
    </lineage>
</organism>
<accession>A0ABY1MZ90</accession>
<dbReference type="Pfam" id="PF00202">
    <property type="entry name" value="Aminotran_3"/>
    <property type="match status" value="1"/>
</dbReference>
<feature type="binding site" evidence="7">
    <location>
        <position position="343"/>
    </location>
    <ligand>
        <name>substrate</name>
    </ligand>
</feature>
<dbReference type="PANTHER" id="PTHR42684">
    <property type="entry name" value="ADENOSYLMETHIONINE-8-AMINO-7-OXONONANOATE AMINOTRANSFERASE"/>
    <property type="match status" value="1"/>
</dbReference>
<dbReference type="Proteomes" id="UP000315460">
    <property type="component" value="Unassembled WGS sequence"/>
</dbReference>
<sequence length="470" mass="49183">MSASVHSPGARDLVVVDTLSSPSTPDDAAAMLAADAEQAATTALLAADAEHVWHPYGGFPASTPPLPVVSASGVRLRLADGRELIDGMSSWWAAIHGYRHPHLDAAAHRQVDTMSHVMFGGLTHAPAVELATRLARMAPGELNKVFLADSGSVSVEVAAKMAIQYQRSLGRPERTRLATWRGGYHGDTLSPMSVCDPDGGMHSMWRGVVAEQVFAPAPPADYCDDYVAELERVIRGSADELAGIIVEPVVQGAGGMRFHHPGYLRDLRRLADETGTLLLFDEIATGFGRTGELWAADHAGVAPDVMCVGKALTGGYLTLAATLTTDRVAEVISAGEAGGLAHGPTFMGNPLACAVACASLDLVAGGGWRRDVPRIEARLRHGLASALDVPGVVDVRVLGAIGVIQLAEPVEMTTTTTAITSHGVWLRPFRDLIYTMPPYTSTDDEIDRICAAALSGARAAAGAAAAGAGR</sequence>
<dbReference type="InterPro" id="IPR015422">
    <property type="entry name" value="PyrdxlP-dep_Trfase_small"/>
</dbReference>
<keyword evidence="3 7" id="KW-0808">Transferase</keyword>
<dbReference type="InterPro" id="IPR005814">
    <property type="entry name" value="Aminotrans_3"/>
</dbReference>